<evidence type="ECO:0000256" key="1">
    <source>
        <dbReference type="SAM" id="MobiDB-lite"/>
    </source>
</evidence>
<reference evidence="2 3" key="1">
    <citation type="journal article" date="2016" name="Mol. Biol. Evol.">
        <title>Genome-Wide Survey of Gut Fungi (Harpellales) Reveals the First Horizontally Transferred Ubiquitin Gene from a Mosquito Host.</title>
        <authorList>
            <person name="Wang Y."/>
            <person name="White M.M."/>
            <person name="Kvist S."/>
            <person name="Moncalvo J.M."/>
        </authorList>
    </citation>
    <scope>NUCLEOTIDE SEQUENCE [LARGE SCALE GENOMIC DNA]</scope>
    <source>
        <strain evidence="2 3">ALG-7-W6</strain>
    </source>
</reference>
<accession>A0A1R0GTY3</accession>
<dbReference type="STRING" id="133383.A0A1R0GTY3"/>
<feature type="region of interest" description="Disordered" evidence="1">
    <location>
        <begin position="188"/>
        <end position="230"/>
    </location>
</feature>
<dbReference type="PANTHER" id="PTHR47232:SF1">
    <property type="entry name" value="TRANSDUCIN FAMILY PROTEIN _ WD-40 REPEAT FAMILY PROTEIN"/>
    <property type="match status" value="1"/>
</dbReference>
<proteinExistence type="predicted"/>
<evidence type="ECO:0000313" key="3">
    <source>
        <dbReference type="Proteomes" id="UP000187455"/>
    </source>
</evidence>
<dbReference type="EMBL" id="LSSL01003561">
    <property type="protein sequence ID" value="OLY80347.1"/>
    <property type="molecule type" value="Genomic_DNA"/>
</dbReference>
<gene>
    <name evidence="2" type="ORF">AYI68_g5561</name>
</gene>
<dbReference type="OrthoDB" id="1897642at2759"/>
<dbReference type="PANTHER" id="PTHR47232">
    <property type="entry name" value="TRANSDUCIN FAMILY PROTEIN / WD-40 REPEAT FAMILY PROTEIN"/>
    <property type="match status" value="1"/>
</dbReference>
<feature type="region of interest" description="Disordered" evidence="1">
    <location>
        <begin position="1"/>
        <end position="20"/>
    </location>
</feature>
<protein>
    <recommendedName>
        <fullName evidence="4">WD repeat-containing protein</fullName>
    </recommendedName>
</protein>
<evidence type="ECO:0000313" key="2">
    <source>
        <dbReference type="EMBL" id="OLY80347.1"/>
    </source>
</evidence>
<feature type="compositionally biased region" description="Polar residues" evidence="1">
    <location>
        <begin position="199"/>
        <end position="230"/>
    </location>
</feature>
<dbReference type="InterPro" id="IPR036322">
    <property type="entry name" value="WD40_repeat_dom_sf"/>
</dbReference>
<dbReference type="Pfam" id="PF00400">
    <property type="entry name" value="WD40"/>
    <property type="match status" value="1"/>
</dbReference>
<sequence>MSGNRFAFFSKKKNHTHPSSIDRLSVLDSDKLVIPNNQNPPSFNPGSHNNLKYNSNDNLITRSQNKIPVSDSPSEINIARRSGNFSQADNINNSKAQISIPNDKILESNSFNHPIHNQDTKSIIKDNSTHEKVHSSPTSIHFYVNSISNYNSKTPKISFQNANPSNSVSSFLNKNVNNSISDSNYSSQKLISPTHVPNPLNQSSEFSTLNSSSQAIPLSDQQSRNYFPNKNIEFSNPKIIDSQYNNNSISISSNHPNVIKLNSNIRYASSIEAIPQSSISNNLPLVSPQIQIQPVHSNIVKTRYNSQTNDSILNYPSKNSLVSENLKRPSSSSQSPLDLINESKRLKESYISPSTTDSNSLSEINRHVEKVKSSFDSETVSLESTGDSLLKTIDSLNYDLSSREVVRDLRLLLSLAQESAKFLLETCGIIEKRVGMLVNHPQIITNNTISESSPTAQVTPSNPQAQPPKIISHRSNINPLDERDKISKILDSPIKFLSDISKNIANNGDTTDYKPQIHSDVKNIPESSNTLSKIDSSSNPLTIIPNTPSRPKVKHKLSADNVDSANKINLKDFSNSSNSIVNDKLDICYRSKRDILYSLQSIPIKAFRRKPRGLLVKEIFASDSSSSMSAVTGSLDGSLQFWNVESMSMLIDGCVNFPKKQFPEHLSMVSNNTICALLSKTGDESNPENSISKSRSNNEQNPSDNENSLALITIDSISSKSVDYSINYIPTHDSRQKRSISVVSAISGGYYSDGGPIVFATAGYDKRLDLWNIEFDSFKRPFANGVYPIASCHSSSIQALEFERTRSWLFSGGSDCRLQVTDLGSESINNIVIHPENPNILMINYASVRDQFRLIDLRAPLFTPKVALQFGYPSDKNQSRYVVPSFDPEGKYVISGLHDTTEGEGGLFLWDIRFTNVAKTTPQSISIHEKRVISTQFVPNEKKLLTISSDNTLTFTEYKTTVATK</sequence>
<dbReference type="SMART" id="SM00320">
    <property type="entry name" value="WD40"/>
    <property type="match status" value="4"/>
</dbReference>
<feature type="compositionally biased region" description="Polar residues" evidence="1">
    <location>
        <begin position="687"/>
        <end position="705"/>
    </location>
</feature>
<dbReference type="InterPro" id="IPR015943">
    <property type="entry name" value="WD40/YVTN_repeat-like_dom_sf"/>
</dbReference>
<feature type="compositionally biased region" description="Basic and acidic residues" evidence="1">
    <location>
        <begin position="511"/>
        <end position="523"/>
    </location>
</feature>
<feature type="region of interest" description="Disordered" evidence="1">
    <location>
        <begin position="681"/>
        <end position="705"/>
    </location>
</feature>
<dbReference type="InterPro" id="IPR001680">
    <property type="entry name" value="WD40_rpt"/>
</dbReference>
<name>A0A1R0GTY3_9FUNG</name>
<feature type="compositionally biased region" description="Polar residues" evidence="1">
    <location>
        <begin position="525"/>
        <end position="549"/>
    </location>
</feature>
<dbReference type="Gene3D" id="2.130.10.10">
    <property type="entry name" value="YVTN repeat-like/Quinoprotein amine dehydrogenase"/>
    <property type="match status" value="2"/>
</dbReference>
<organism evidence="2 3">
    <name type="scientific">Smittium mucronatum</name>
    <dbReference type="NCBI Taxonomy" id="133383"/>
    <lineage>
        <taxon>Eukaryota</taxon>
        <taxon>Fungi</taxon>
        <taxon>Fungi incertae sedis</taxon>
        <taxon>Zoopagomycota</taxon>
        <taxon>Kickxellomycotina</taxon>
        <taxon>Harpellomycetes</taxon>
        <taxon>Harpellales</taxon>
        <taxon>Legeriomycetaceae</taxon>
        <taxon>Smittium</taxon>
    </lineage>
</organism>
<dbReference type="Proteomes" id="UP000187455">
    <property type="component" value="Unassembled WGS sequence"/>
</dbReference>
<keyword evidence="3" id="KW-1185">Reference proteome</keyword>
<comment type="caution">
    <text evidence="2">The sequence shown here is derived from an EMBL/GenBank/DDBJ whole genome shotgun (WGS) entry which is preliminary data.</text>
</comment>
<evidence type="ECO:0008006" key="4">
    <source>
        <dbReference type="Google" id="ProtNLM"/>
    </source>
</evidence>
<feature type="compositionally biased region" description="Polar residues" evidence="1">
    <location>
        <begin position="449"/>
        <end position="464"/>
    </location>
</feature>
<feature type="region of interest" description="Disordered" evidence="1">
    <location>
        <begin position="507"/>
        <end position="554"/>
    </location>
</feature>
<dbReference type="AlphaFoldDB" id="A0A1R0GTY3"/>
<dbReference type="SUPFAM" id="SSF50978">
    <property type="entry name" value="WD40 repeat-like"/>
    <property type="match status" value="1"/>
</dbReference>
<feature type="region of interest" description="Disordered" evidence="1">
    <location>
        <begin position="449"/>
        <end position="472"/>
    </location>
</feature>